<dbReference type="Gene3D" id="1.10.357.10">
    <property type="entry name" value="Tetracycline Repressor, domain 2"/>
    <property type="match status" value="1"/>
</dbReference>
<dbReference type="PROSITE" id="PS50977">
    <property type="entry name" value="HTH_TETR_2"/>
    <property type="match status" value="1"/>
</dbReference>
<dbReference type="InterPro" id="IPR009057">
    <property type="entry name" value="Homeodomain-like_sf"/>
</dbReference>
<sequence length="183" mass="21316">MKEAQSKRAFSEALERLMEQKPIAKIRVTDLVEESGLSRQTFYRHFRDIYDLIDWTHQEKTRLAFELIDVDADITHVWVVCLRLMARSKNFYQQVITTSGCNSFYNGYYLRCQNNLLRMAGGRERCDDAMLFTIRFTAAGITQMITEWITDGMAQPPEEMAKLLVESMPAKYLQAHKSQKSRG</sequence>
<evidence type="ECO:0000313" key="4">
    <source>
        <dbReference type="EMBL" id="VYS72116.1"/>
    </source>
</evidence>
<evidence type="ECO:0000259" key="3">
    <source>
        <dbReference type="PROSITE" id="PS50977"/>
    </source>
</evidence>
<reference evidence="4" key="1">
    <citation type="submission" date="2019-11" db="EMBL/GenBank/DDBJ databases">
        <authorList>
            <person name="Feng L."/>
        </authorList>
    </citation>
    <scope>NUCLEOTIDE SEQUENCE</scope>
    <source>
        <strain evidence="4">AundefinedLFYP135</strain>
    </source>
</reference>
<dbReference type="PANTHER" id="PTHR43479">
    <property type="entry name" value="ACREF/ENVCD OPERON REPRESSOR-RELATED"/>
    <property type="match status" value="1"/>
</dbReference>
<evidence type="ECO:0000256" key="1">
    <source>
        <dbReference type="ARBA" id="ARBA00023125"/>
    </source>
</evidence>
<dbReference type="Pfam" id="PF00440">
    <property type="entry name" value="TetR_N"/>
    <property type="match status" value="1"/>
</dbReference>
<feature type="DNA-binding region" description="H-T-H motif" evidence="2">
    <location>
        <begin position="27"/>
        <end position="46"/>
    </location>
</feature>
<protein>
    <submittedName>
        <fullName evidence="4">Bacterial regulatory proteins, tetR family</fullName>
    </submittedName>
</protein>
<dbReference type="InterPro" id="IPR001647">
    <property type="entry name" value="HTH_TetR"/>
</dbReference>
<organism evidence="4">
    <name type="scientific">uncultured Anaerotruncus sp</name>
    <dbReference type="NCBI Taxonomy" id="905011"/>
    <lineage>
        <taxon>Bacteria</taxon>
        <taxon>Bacillati</taxon>
        <taxon>Bacillota</taxon>
        <taxon>Clostridia</taxon>
        <taxon>Eubacteriales</taxon>
        <taxon>Oscillospiraceae</taxon>
        <taxon>Anaerotruncus</taxon>
        <taxon>environmental samples</taxon>
    </lineage>
</organism>
<evidence type="ECO:0000256" key="2">
    <source>
        <dbReference type="PROSITE-ProRule" id="PRU00335"/>
    </source>
</evidence>
<dbReference type="InterPro" id="IPR039532">
    <property type="entry name" value="TetR_C_Firmicutes"/>
</dbReference>
<dbReference type="GO" id="GO:0003677">
    <property type="term" value="F:DNA binding"/>
    <property type="evidence" value="ECO:0007669"/>
    <property type="project" value="UniProtKB-UniRule"/>
</dbReference>
<gene>
    <name evidence="4" type="ORF">AULFYP135_00015</name>
</gene>
<dbReference type="Pfam" id="PF14278">
    <property type="entry name" value="TetR_C_8"/>
    <property type="match status" value="1"/>
</dbReference>
<dbReference type="SUPFAM" id="SSF46689">
    <property type="entry name" value="Homeodomain-like"/>
    <property type="match status" value="1"/>
</dbReference>
<accession>A0A6N2QUI5</accession>
<feature type="domain" description="HTH tetR-type" evidence="3">
    <location>
        <begin position="4"/>
        <end position="64"/>
    </location>
</feature>
<keyword evidence="1 2" id="KW-0238">DNA-binding</keyword>
<dbReference type="InterPro" id="IPR050624">
    <property type="entry name" value="HTH-type_Tx_Regulator"/>
</dbReference>
<dbReference type="PANTHER" id="PTHR43479:SF7">
    <property type="entry name" value="TETR-FAMILY TRANSCRIPTIONAL REGULATOR"/>
    <property type="match status" value="1"/>
</dbReference>
<proteinExistence type="predicted"/>
<name>A0A6N2QUI5_9FIRM</name>
<dbReference type="EMBL" id="CACRSL010000003">
    <property type="protein sequence ID" value="VYS72116.1"/>
    <property type="molecule type" value="Genomic_DNA"/>
</dbReference>
<dbReference type="AlphaFoldDB" id="A0A6N2QUI5"/>